<gene>
    <name evidence="1" type="ORF">H2508_05590</name>
</gene>
<dbReference type="Pfam" id="PF13365">
    <property type="entry name" value="Trypsin_2"/>
    <property type="match status" value="1"/>
</dbReference>
<accession>A0A7W2YIY4</accession>
<proteinExistence type="predicted"/>
<name>A0A7W2YIY4_9GAMM</name>
<comment type="caution">
    <text evidence="1">The sequence shown here is derived from an EMBL/GenBank/DDBJ whole genome shotgun (WGS) entry which is preliminary data.</text>
</comment>
<sequence>MGKLVVPGIRYHNGYPKHHTERCSASLVSSGPSSSADIIVTAWHCLEYYEDLSQQILFTVETAAGERIETPATQLAKGGDIEADWAVLRLQRSLPLHLIPVLKLQPGRPDPQSPLLMAGYSRDAGRGDFGNRLSYDPSCFITKQYSRYSDSDCKAYKGASGGAVIQLSTGGEPMLSGVISQGNGDDLSRFIPLAVFRQSLLSHLY</sequence>
<organism evidence="1 2">
    <name type="scientific">Sediminihaliea albiluteola</name>
    <dbReference type="NCBI Taxonomy" id="2758564"/>
    <lineage>
        <taxon>Bacteria</taxon>
        <taxon>Pseudomonadati</taxon>
        <taxon>Pseudomonadota</taxon>
        <taxon>Gammaproteobacteria</taxon>
        <taxon>Cellvibrionales</taxon>
        <taxon>Halieaceae</taxon>
        <taxon>Sediminihaliea</taxon>
    </lineage>
</organism>
<dbReference type="Gene3D" id="2.40.10.10">
    <property type="entry name" value="Trypsin-like serine proteases"/>
    <property type="match status" value="2"/>
</dbReference>
<dbReference type="InterPro" id="IPR009003">
    <property type="entry name" value="Peptidase_S1_PA"/>
</dbReference>
<dbReference type="SUPFAM" id="SSF50494">
    <property type="entry name" value="Trypsin-like serine proteases"/>
    <property type="match status" value="1"/>
</dbReference>
<evidence type="ECO:0000313" key="1">
    <source>
        <dbReference type="EMBL" id="MBA6412580.1"/>
    </source>
</evidence>
<dbReference type="EMBL" id="JACFXU010000013">
    <property type="protein sequence ID" value="MBA6412580.1"/>
    <property type="molecule type" value="Genomic_DNA"/>
</dbReference>
<dbReference type="AlphaFoldDB" id="A0A7W2YIY4"/>
<dbReference type="Proteomes" id="UP000539350">
    <property type="component" value="Unassembled WGS sequence"/>
</dbReference>
<evidence type="ECO:0000313" key="2">
    <source>
        <dbReference type="Proteomes" id="UP000539350"/>
    </source>
</evidence>
<dbReference type="RefSeq" id="WP_182169854.1">
    <property type="nucleotide sequence ID" value="NZ_JACFXU010000013.1"/>
</dbReference>
<protein>
    <submittedName>
        <fullName evidence="1">Trypsin-like peptidase domain-containing protein</fullName>
    </submittedName>
</protein>
<keyword evidence="2" id="KW-1185">Reference proteome</keyword>
<dbReference type="InterPro" id="IPR043504">
    <property type="entry name" value="Peptidase_S1_PA_chymotrypsin"/>
</dbReference>
<reference evidence="1 2" key="1">
    <citation type="submission" date="2020-07" db="EMBL/GenBank/DDBJ databases">
        <title>Halieaceae bacterium, F7430, whole genome shotgun sequencing project.</title>
        <authorList>
            <person name="Jiang S."/>
            <person name="Liu Z.W."/>
            <person name="Du Z.J."/>
        </authorList>
    </citation>
    <scope>NUCLEOTIDE SEQUENCE [LARGE SCALE GENOMIC DNA]</scope>
    <source>
        <strain evidence="1 2">F7430</strain>
    </source>
</reference>